<feature type="chain" id="PRO_5046025630" evidence="1">
    <location>
        <begin position="24"/>
        <end position="565"/>
    </location>
</feature>
<keyword evidence="3" id="KW-0449">Lipoprotein</keyword>
<dbReference type="InterPro" id="IPR059026">
    <property type="entry name" value="LpqB_N"/>
</dbReference>
<proteinExistence type="predicted"/>
<dbReference type="SMART" id="SM00909">
    <property type="entry name" value="Germane"/>
    <property type="match status" value="1"/>
</dbReference>
<dbReference type="InterPro" id="IPR019606">
    <property type="entry name" value="GerMN"/>
</dbReference>
<reference evidence="4" key="1">
    <citation type="journal article" date="2019" name="Int. J. Syst. Evol. Microbiol.">
        <title>The Global Catalogue of Microorganisms (GCM) 10K type strain sequencing project: providing services to taxonomists for standard genome sequencing and annotation.</title>
        <authorList>
            <consortium name="The Broad Institute Genomics Platform"/>
            <consortium name="The Broad Institute Genome Sequencing Center for Infectious Disease"/>
            <person name="Wu L."/>
            <person name="Ma J."/>
        </authorList>
    </citation>
    <scope>NUCLEOTIDE SEQUENCE [LARGE SCALE GENOMIC DNA]</scope>
    <source>
        <strain evidence="4">JCM 17458</strain>
    </source>
</reference>
<dbReference type="Pfam" id="PF10646">
    <property type="entry name" value="Germane"/>
    <property type="match status" value="1"/>
</dbReference>
<gene>
    <name evidence="3" type="primary">lpqB</name>
    <name evidence="3" type="ORF">GCM10022261_26670</name>
</gene>
<feature type="domain" description="GerMN" evidence="2">
    <location>
        <begin position="205"/>
        <end position="292"/>
    </location>
</feature>
<protein>
    <submittedName>
        <fullName evidence="3">MtrAB system accessory lipoprotein LpqB</fullName>
    </submittedName>
</protein>
<evidence type="ECO:0000313" key="3">
    <source>
        <dbReference type="EMBL" id="GAA4285136.1"/>
    </source>
</evidence>
<feature type="signal peptide" evidence="1">
    <location>
        <begin position="1"/>
        <end position="23"/>
    </location>
</feature>
<evidence type="ECO:0000313" key="4">
    <source>
        <dbReference type="Proteomes" id="UP001501586"/>
    </source>
</evidence>
<accession>A0ABP8EMD5</accession>
<dbReference type="PROSITE" id="PS51257">
    <property type="entry name" value="PROKAR_LIPOPROTEIN"/>
    <property type="match status" value="1"/>
</dbReference>
<keyword evidence="4" id="KW-1185">Reference proteome</keyword>
<dbReference type="InterPro" id="IPR018910">
    <property type="entry name" value="LpqB_C"/>
</dbReference>
<dbReference type="Pfam" id="PF10647">
    <property type="entry name" value="Gmad1"/>
    <property type="match status" value="1"/>
</dbReference>
<organism evidence="3 4">
    <name type="scientific">Brevibacterium daeguense</name>
    <dbReference type="NCBI Taxonomy" id="909936"/>
    <lineage>
        <taxon>Bacteria</taxon>
        <taxon>Bacillati</taxon>
        <taxon>Actinomycetota</taxon>
        <taxon>Actinomycetes</taxon>
        <taxon>Micrococcales</taxon>
        <taxon>Brevibacteriaceae</taxon>
        <taxon>Brevibacterium</taxon>
    </lineage>
</organism>
<dbReference type="Pfam" id="PF25976">
    <property type="entry name" value="LpqB_N"/>
    <property type="match status" value="1"/>
</dbReference>
<sequence length="565" mass="58829">MKPNSLLACGLALVLLLSGCVSIPRDGGIGRIDVGEDYGGVQSRVDPDGPVPGAGPDEIVRGFLAAGAGYSNNFEVARSFLTESFAGEWDPLASVRVMPAGTGLDEVTSEITSDSQNVSLAVPVQAVLDERRIYREPSDATHLDLDFSLRQVNGEWRISSAPAGMVVSATSFSSIFQSYPLYFYTPGYEYLVPDVRWFIRSPATPTEVMSELLLGPADHLGGAVVSAVPEGTQLNPRAVGVTEGTAEVGLSDTVEGLDSQTWSRLHTQVSETLTEIGAVTAVEISAPSGVVDPEASSPAKALVEIDSRPVVISDGRLARGSGTQIEPVPGSPELAAGASDPAVAIDESMYAYLGAEGAELHRLRGADMSDVSILTGDQLVGPSFDRYGWTWTAEAESEGMLQAVDSGGELARVDAPFADGRRIIALHVSRDGTRLGVLSADDEDQPRLDIIGITRNSSGAPTGTTAASPITVAAGFEQIVDFSWAGSGAVVLLGAPGDGAIQPYSAPVSGPVESLGTVDGGSRITAGNDLRSLRISTPSGEMHIYGAGNWQKVVDARAFDPAYPG</sequence>
<evidence type="ECO:0000259" key="2">
    <source>
        <dbReference type="SMART" id="SM00909"/>
    </source>
</evidence>
<comment type="caution">
    <text evidence="3">The sequence shown here is derived from an EMBL/GenBank/DDBJ whole genome shotgun (WGS) entry which is preliminary data.</text>
</comment>
<dbReference type="EMBL" id="BAABAZ010000008">
    <property type="protein sequence ID" value="GAA4285136.1"/>
    <property type="molecule type" value="Genomic_DNA"/>
</dbReference>
<keyword evidence="1" id="KW-0732">Signal</keyword>
<name>A0ABP8EMD5_9MICO</name>
<dbReference type="Proteomes" id="UP001501586">
    <property type="component" value="Unassembled WGS sequence"/>
</dbReference>
<dbReference type="RefSeq" id="WP_236865920.1">
    <property type="nucleotide sequence ID" value="NZ_BAABAZ010000008.1"/>
</dbReference>
<evidence type="ECO:0000256" key="1">
    <source>
        <dbReference type="SAM" id="SignalP"/>
    </source>
</evidence>